<evidence type="ECO:0000313" key="3">
    <source>
        <dbReference type="EMBL" id="NKY31448.1"/>
    </source>
</evidence>
<evidence type="ECO:0000313" key="4">
    <source>
        <dbReference type="Proteomes" id="UP000540698"/>
    </source>
</evidence>
<gene>
    <name evidence="3" type="ORF">HGB38_35510</name>
</gene>
<feature type="compositionally biased region" description="Low complexity" evidence="1">
    <location>
        <begin position="27"/>
        <end position="64"/>
    </location>
</feature>
<dbReference type="SUPFAM" id="SSF53955">
    <property type="entry name" value="Lysozyme-like"/>
    <property type="match status" value="1"/>
</dbReference>
<dbReference type="EMBL" id="JAAXOS010000041">
    <property type="protein sequence ID" value="NKY31448.1"/>
    <property type="molecule type" value="Genomic_DNA"/>
</dbReference>
<feature type="region of interest" description="Disordered" evidence="1">
    <location>
        <begin position="1"/>
        <end position="66"/>
    </location>
</feature>
<keyword evidence="4" id="KW-1185">Reference proteome</keyword>
<feature type="compositionally biased region" description="Low complexity" evidence="1">
    <location>
        <begin position="1"/>
        <end position="20"/>
    </location>
</feature>
<organism evidence="3 4">
    <name type="scientific">Nocardia gamkensis</name>
    <dbReference type="NCBI Taxonomy" id="352869"/>
    <lineage>
        <taxon>Bacteria</taxon>
        <taxon>Bacillati</taxon>
        <taxon>Actinomycetota</taxon>
        <taxon>Actinomycetes</taxon>
        <taxon>Mycobacteriales</taxon>
        <taxon>Nocardiaceae</taxon>
        <taxon>Nocardia</taxon>
    </lineage>
</organism>
<sequence length="385" mass="39334">MRASATTTAAPRRPAKSATRGAPTPIPRAQAGAPIAAPAGATAQGRTQNAPSASETTAASGSASLPRSDALGTAGSSMPMAAAAMGALAAIAAQYGDGSPTAVAGKPYAPPDVDAARPSGPVVWDGALGSQYTASSQNRARHGNATQSMNAELERILGGAVDSTTQGRAAIGAIVAEVNTALTALGNVQDANASRQLVISTLENALQRAGTVLGQGQAATVLTADRVAALADSYLRESRPAQPRRPRRTSHSGMRTPSGGPPRTRPSGQQGQWINEALQVLRQHGYDTRQIDPADIAAIIQHESGGNPNAINLWDSNAAAGIPSKGLMQTIDPTFNAYSVPGHRDIWNPVDNIVAGVRYAIERYGSVGNVPGIVQMRGGGSYVGY</sequence>
<evidence type="ECO:0000256" key="1">
    <source>
        <dbReference type="SAM" id="MobiDB-lite"/>
    </source>
</evidence>
<dbReference type="Pfam" id="PF01464">
    <property type="entry name" value="SLT"/>
    <property type="match status" value="1"/>
</dbReference>
<dbReference type="CDD" id="cd13402">
    <property type="entry name" value="LT_TF-like"/>
    <property type="match status" value="1"/>
</dbReference>
<protein>
    <submittedName>
        <fullName evidence="3">Transglycosylase SLT domain-containing protein</fullName>
    </submittedName>
</protein>
<reference evidence="3 4" key="1">
    <citation type="submission" date="2020-04" db="EMBL/GenBank/DDBJ databases">
        <title>MicrobeNet Type strains.</title>
        <authorList>
            <person name="Nicholson A.C."/>
        </authorList>
    </citation>
    <scope>NUCLEOTIDE SEQUENCE [LARGE SCALE GENOMIC DNA]</scope>
    <source>
        <strain evidence="3 4">DSM 44956</strain>
    </source>
</reference>
<name>A0A7X6R7C4_9NOCA</name>
<feature type="region of interest" description="Disordered" evidence="1">
    <location>
        <begin position="233"/>
        <end position="269"/>
    </location>
</feature>
<feature type="domain" description="Transglycosylase SLT" evidence="2">
    <location>
        <begin position="288"/>
        <end position="369"/>
    </location>
</feature>
<proteinExistence type="predicted"/>
<dbReference type="Proteomes" id="UP000540698">
    <property type="component" value="Unassembled WGS sequence"/>
</dbReference>
<dbReference type="AlphaFoldDB" id="A0A7X6R7C4"/>
<accession>A0A7X6R7C4</accession>
<comment type="caution">
    <text evidence="3">The sequence shown here is derived from an EMBL/GenBank/DDBJ whole genome shotgun (WGS) entry which is preliminary data.</text>
</comment>
<dbReference type="InterPro" id="IPR008258">
    <property type="entry name" value="Transglycosylase_SLT_dom_1"/>
</dbReference>
<dbReference type="InterPro" id="IPR023346">
    <property type="entry name" value="Lysozyme-like_dom_sf"/>
</dbReference>
<dbReference type="RefSeq" id="WP_084499427.1">
    <property type="nucleotide sequence ID" value="NZ_JAAXOS010000041.1"/>
</dbReference>
<dbReference type="Gene3D" id="1.10.530.10">
    <property type="match status" value="1"/>
</dbReference>
<evidence type="ECO:0000259" key="2">
    <source>
        <dbReference type="Pfam" id="PF01464"/>
    </source>
</evidence>